<gene>
    <name evidence="3" type="ORF">MCOS_LOCUS5039</name>
</gene>
<keyword evidence="4" id="KW-1185">Reference proteome</keyword>
<name>A0A0R3UDP0_MESCO</name>
<protein>
    <submittedName>
        <fullName evidence="5">Cyclin N-terminal domain-containing protein</fullName>
    </submittedName>
</protein>
<dbReference type="InterPro" id="IPR036915">
    <property type="entry name" value="Cyclin-like_sf"/>
</dbReference>
<evidence type="ECO:0000313" key="5">
    <source>
        <dbReference type="WBParaSite" id="MCU_014412-RA"/>
    </source>
</evidence>
<dbReference type="Proteomes" id="UP000267029">
    <property type="component" value="Unassembled WGS sequence"/>
</dbReference>
<evidence type="ECO:0000259" key="2">
    <source>
        <dbReference type="Pfam" id="PF00134"/>
    </source>
</evidence>
<sequence>MSDSESAQPTADRDADDGPSAVPQPPTDAYFSANKTIIRDLLSDELRYHSPPAYCQTETLAQAVLTRRALLNCLRELCDQRNTDAEVLAHAAQLIDRYLHVAITDERDYQLVGV</sequence>
<dbReference type="Gene3D" id="1.10.472.10">
    <property type="entry name" value="Cyclin-like"/>
    <property type="match status" value="2"/>
</dbReference>
<organism evidence="5">
    <name type="scientific">Mesocestoides corti</name>
    <name type="common">Flatworm</name>
    <dbReference type="NCBI Taxonomy" id="53468"/>
    <lineage>
        <taxon>Eukaryota</taxon>
        <taxon>Metazoa</taxon>
        <taxon>Spiralia</taxon>
        <taxon>Lophotrochozoa</taxon>
        <taxon>Platyhelminthes</taxon>
        <taxon>Cestoda</taxon>
        <taxon>Eucestoda</taxon>
        <taxon>Cyclophyllidea</taxon>
        <taxon>Mesocestoididae</taxon>
        <taxon>Mesocestoides</taxon>
    </lineage>
</organism>
<dbReference type="Pfam" id="PF00134">
    <property type="entry name" value="Cyclin_N"/>
    <property type="match status" value="1"/>
</dbReference>
<dbReference type="STRING" id="53468.A0A0R3UDP0"/>
<dbReference type="SUPFAM" id="SSF47954">
    <property type="entry name" value="Cyclin-like"/>
    <property type="match status" value="1"/>
</dbReference>
<dbReference type="InterPro" id="IPR006671">
    <property type="entry name" value="Cyclin_N"/>
</dbReference>
<feature type="domain" description="Cyclin N-terminal" evidence="2">
    <location>
        <begin position="37"/>
        <end position="114"/>
    </location>
</feature>
<reference evidence="3 4" key="1">
    <citation type="submission" date="2018-10" db="EMBL/GenBank/DDBJ databases">
        <authorList>
            <consortium name="Pathogen Informatics"/>
        </authorList>
    </citation>
    <scope>NUCLEOTIDE SEQUENCE [LARGE SCALE GENOMIC DNA]</scope>
</reference>
<dbReference type="EMBL" id="UXSR01003172">
    <property type="protein sequence ID" value="VDD79036.1"/>
    <property type="molecule type" value="Genomic_DNA"/>
</dbReference>
<proteinExistence type="predicted"/>
<dbReference type="OrthoDB" id="306099at2759"/>
<accession>A0A0R3UDP0</accession>
<evidence type="ECO:0000313" key="3">
    <source>
        <dbReference type="EMBL" id="VDD79036.1"/>
    </source>
</evidence>
<evidence type="ECO:0000313" key="4">
    <source>
        <dbReference type="Proteomes" id="UP000267029"/>
    </source>
</evidence>
<reference evidence="5" key="2">
    <citation type="submission" date="2019-11" db="UniProtKB">
        <authorList>
            <consortium name="WormBaseParasite"/>
        </authorList>
    </citation>
    <scope>IDENTIFICATION</scope>
</reference>
<dbReference type="AlphaFoldDB" id="A0A0R3UDP0"/>
<dbReference type="WBParaSite" id="MCU_014412-RA">
    <property type="protein sequence ID" value="MCU_014412-RA"/>
    <property type="gene ID" value="MCU_014412"/>
</dbReference>
<evidence type="ECO:0000256" key="1">
    <source>
        <dbReference type="SAM" id="MobiDB-lite"/>
    </source>
</evidence>
<feature type="region of interest" description="Disordered" evidence="1">
    <location>
        <begin position="1"/>
        <end position="29"/>
    </location>
</feature>